<dbReference type="SUPFAM" id="SSF75011">
    <property type="entry name" value="3-carboxy-cis,cis-mucoante lactonizing enzyme"/>
    <property type="match status" value="1"/>
</dbReference>
<proteinExistence type="predicted"/>
<gene>
    <name evidence="1" type="ORF">C7453_101432</name>
</gene>
<reference evidence="1 2" key="1">
    <citation type="submission" date="2018-07" db="EMBL/GenBank/DDBJ databases">
        <title>Genomic Encyclopedia of Type Strains, Phase IV (KMG-IV): sequencing the most valuable type-strain genomes for metagenomic binning, comparative biology and taxonomic classification.</title>
        <authorList>
            <person name="Goeker M."/>
        </authorList>
    </citation>
    <scope>NUCLEOTIDE SEQUENCE [LARGE SCALE GENOMIC DNA]</scope>
    <source>
        <strain evidence="1 2">DSM 5603</strain>
    </source>
</reference>
<accession>A0A370GDU8</accession>
<dbReference type="EMBL" id="QQAW01000001">
    <property type="protein sequence ID" value="RDI40634.1"/>
    <property type="molecule type" value="Genomic_DNA"/>
</dbReference>
<keyword evidence="2" id="KW-1185">Reference proteome</keyword>
<name>A0A370GDU8_GLULI</name>
<dbReference type="Proteomes" id="UP000254958">
    <property type="component" value="Unassembled WGS sequence"/>
</dbReference>
<evidence type="ECO:0000313" key="2">
    <source>
        <dbReference type="Proteomes" id="UP000254958"/>
    </source>
</evidence>
<evidence type="ECO:0000313" key="1">
    <source>
        <dbReference type="EMBL" id="RDI40634.1"/>
    </source>
</evidence>
<comment type="caution">
    <text evidence="1">The sequence shown here is derived from an EMBL/GenBank/DDBJ whole genome shotgun (WGS) entry which is preliminary data.</text>
</comment>
<dbReference type="AlphaFoldDB" id="A0A370GDU8"/>
<protein>
    <submittedName>
        <fullName evidence="1">Uncharacterized protein</fullName>
    </submittedName>
</protein>
<sequence>MAAPLEKTMKILSVILALAIAFPVPGGHAASRRPATDLPLTQNGGTWSSGHVQGIAVDVKGGYIYYSFTNLLARYDFSGRLVGTLVGWDGHLGDLDFNPADGKVYGSLEYKDKRAFYIAVIDASRIDRVGIDAGQSGILGAVYLPEVAKDYSTGLDRGPSGRVPDPDAFPAHRYGCSGIDGVAFGPEFGHEAGPLYLTVAYGIYGDTRRDDNDHQVLVQYDVTHWSRYNRPVADALRRHDGPAAVHGKYFVRTGNTRYGVQNLAYDPFLRRWFLGVYQGSKPAFPNYLLFAVDAAATPGLTDLVGVPGPGGKGWEKGRVLPLASDGLVDDATGIRGWAQKADVGFQPVGGGLYYLVRNSGEKGRQTADLTLMRWTGEAARPFEPAKTGPVPSADLQ</sequence>
<organism evidence="1 2">
    <name type="scientific">Gluconacetobacter liquefaciens</name>
    <name type="common">Acetobacter liquefaciens</name>
    <dbReference type="NCBI Taxonomy" id="89584"/>
    <lineage>
        <taxon>Bacteria</taxon>
        <taxon>Pseudomonadati</taxon>
        <taxon>Pseudomonadota</taxon>
        <taxon>Alphaproteobacteria</taxon>
        <taxon>Acetobacterales</taxon>
        <taxon>Acetobacteraceae</taxon>
        <taxon>Gluconacetobacter</taxon>
    </lineage>
</organism>